<dbReference type="GO" id="GO:0051225">
    <property type="term" value="P:spindle assembly"/>
    <property type="evidence" value="ECO:0007669"/>
    <property type="project" value="InterPro"/>
</dbReference>
<reference evidence="10" key="1">
    <citation type="journal article" date="2020" name="Phytopathology">
        <title>Genome Sequence Resources of Colletotrichum truncatum, C. plurivorum, C. musicola, and C. sojae: Four Species Pathogenic to Soybean (Glycine max).</title>
        <authorList>
            <person name="Rogerio F."/>
            <person name="Boufleur T.R."/>
            <person name="Ciampi-Guillardi M."/>
            <person name="Sukno S.A."/>
            <person name="Thon M.R."/>
            <person name="Massola Junior N.S."/>
            <person name="Baroncelli R."/>
        </authorList>
    </citation>
    <scope>NUCLEOTIDE SEQUENCE</scope>
    <source>
        <strain evidence="10">LFN0074</strain>
    </source>
</reference>
<keyword evidence="5" id="KW-0493">Microtubule</keyword>
<dbReference type="PANTHER" id="PTHR31570:SF1">
    <property type="entry name" value="HAUS AUGMIN-LIKE COMPLEX SUBUNIT 1"/>
    <property type="match status" value="1"/>
</dbReference>
<dbReference type="Proteomes" id="UP000639643">
    <property type="component" value="Unassembled WGS sequence"/>
</dbReference>
<evidence type="ECO:0000256" key="6">
    <source>
        <dbReference type="ARBA" id="ARBA00022776"/>
    </source>
</evidence>
<dbReference type="GO" id="GO:0005819">
    <property type="term" value="C:spindle"/>
    <property type="evidence" value="ECO:0007669"/>
    <property type="project" value="UniProtKB-SubCell"/>
</dbReference>
<evidence type="ECO:0000256" key="2">
    <source>
        <dbReference type="ARBA" id="ARBA00005479"/>
    </source>
</evidence>
<keyword evidence="9" id="KW-0131">Cell cycle</keyword>
<organism evidence="10 11">
    <name type="scientific">Colletotrichum musicola</name>
    <dbReference type="NCBI Taxonomy" id="2175873"/>
    <lineage>
        <taxon>Eukaryota</taxon>
        <taxon>Fungi</taxon>
        <taxon>Dikarya</taxon>
        <taxon>Ascomycota</taxon>
        <taxon>Pezizomycotina</taxon>
        <taxon>Sordariomycetes</taxon>
        <taxon>Hypocreomycetidae</taxon>
        <taxon>Glomerellales</taxon>
        <taxon>Glomerellaceae</taxon>
        <taxon>Colletotrichum</taxon>
        <taxon>Colletotrichum orchidearum species complex</taxon>
    </lineage>
</organism>
<keyword evidence="8" id="KW-0206">Cytoskeleton</keyword>
<keyword evidence="4" id="KW-0132">Cell division</keyword>
<evidence type="ECO:0000313" key="11">
    <source>
        <dbReference type="Proteomes" id="UP000639643"/>
    </source>
</evidence>
<comment type="similarity">
    <text evidence="2">Belongs to the HAUS1 family.</text>
</comment>
<keyword evidence="7" id="KW-0175">Coiled coil</keyword>
<evidence type="ECO:0008006" key="12">
    <source>
        <dbReference type="Google" id="ProtNLM"/>
    </source>
</evidence>
<keyword evidence="3" id="KW-0963">Cytoplasm</keyword>
<keyword evidence="6" id="KW-0498">Mitosis</keyword>
<comment type="caution">
    <text evidence="10">The sequence shown here is derived from an EMBL/GenBank/DDBJ whole genome shotgun (WGS) entry which is preliminary data.</text>
</comment>
<evidence type="ECO:0000256" key="8">
    <source>
        <dbReference type="ARBA" id="ARBA00023212"/>
    </source>
</evidence>
<protein>
    <recommendedName>
        <fullName evidence="12">HAUS augmin-like complex subunit 1</fullName>
    </recommendedName>
</protein>
<dbReference type="GO" id="GO:0005829">
    <property type="term" value="C:cytosol"/>
    <property type="evidence" value="ECO:0007669"/>
    <property type="project" value="TreeGrafter"/>
</dbReference>
<sequence>MAHLPPSTAIFSPSIARIAASTAKDWRYVDGWLASKFQGRSVPPFERNPDTLKALLSLATVNETSDEERELVARAEFAALKEIGAAREPSDVTPGFPASATVRERILAAIQNHLTREGSTALDSMATLSCQLSAAYPDAEAIGRYMIILHAQAFEQEQMLVRVHIFRKYIEQESATADELLRIMQSDDYKPADDLARQNVELQRKVKAMAVRIPELKDRMAILNQSVGLHFPTIEQTAREESNYFELLAHKKDLDTQVLQFFSLPDDVRRARLQLDSVRAQLRAVVQRRDDVFENLVERQSPHQNR</sequence>
<keyword evidence="11" id="KW-1185">Reference proteome</keyword>
<dbReference type="GO" id="GO:0051301">
    <property type="term" value="P:cell division"/>
    <property type="evidence" value="ECO:0007669"/>
    <property type="project" value="UniProtKB-KW"/>
</dbReference>
<name>A0A8H6J0U9_9PEZI</name>
<dbReference type="GO" id="GO:0005874">
    <property type="term" value="C:microtubule"/>
    <property type="evidence" value="ECO:0007669"/>
    <property type="project" value="UniProtKB-KW"/>
</dbReference>
<dbReference type="GO" id="GO:0070652">
    <property type="term" value="C:HAUS complex"/>
    <property type="evidence" value="ECO:0007669"/>
    <property type="project" value="InterPro"/>
</dbReference>
<accession>A0A8H6J0U9</accession>
<dbReference type="OrthoDB" id="5372507at2759"/>
<dbReference type="EMBL" id="WIGM01001156">
    <property type="protein sequence ID" value="KAF6804083.1"/>
    <property type="molecule type" value="Genomic_DNA"/>
</dbReference>
<dbReference type="AlphaFoldDB" id="A0A8H6J0U9"/>
<evidence type="ECO:0000256" key="9">
    <source>
        <dbReference type="ARBA" id="ARBA00023306"/>
    </source>
</evidence>
<evidence type="ECO:0000256" key="4">
    <source>
        <dbReference type="ARBA" id="ARBA00022618"/>
    </source>
</evidence>
<proteinExistence type="inferred from homology"/>
<gene>
    <name evidence="10" type="ORF">CMUS01_14936</name>
</gene>
<comment type="subcellular location">
    <subcellularLocation>
        <location evidence="1">Cytoplasm</location>
        <location evidence="1">Cytoskeleton</location>
        <location evidence="1">Spindle</location>
    </subcellularLocation>
</comment>
<dbReference type="Pfam" id="PF25762">
    <property type="entry name" value="HAUS1"/>
    <property type="match status" value="1"/>
</dbReference>
<evidence type="ECO:0000313" key="10">
    <source>
        <dbReference type="EMBL" id="KAF6804083.1"/>
    </source>
</evidence>
<evidence type="ECO:0000256" key="5">
    <source>
        <dbReference type="ARBA" id="ARBA00022701"/>
    </source>
</evidence>
<evidence type="ECO:0000256" key="1">
    <source>
        <dbReference type="ARBA" id="ARBA00004186"/>
    </source>
</evidence>
<evidence type="ECO:0000256" key="3">
    <source>
        <dbReference type="ARBA" id="ARBA00022490"/>
    </source>
</evidence>
<evidence type="ECO:0000256" key="7">
    <source>
        <dbReference type="ARBA" id="ARBA00023054"/>
    </source>
</evidence>
<dbReference type="InterPro" id="IPR026243">
    <property type="entry name" value="HAUS1"/>
</dbReference>
<dbReference type="PANTHER" id="PTHR31570">
    <property type="entry name" value="HAUS AUGMIN-LIKE COMPLEX SUBUNIT 1"/>
    <property type="match status" value="1"/>
</dbReference>